<name>A0A371YLQ5_9GAMM</name>
<keyword evidence="5" id="KW-1185">Reference proteome</keyword>
<dbReference type="RefSeq" id="WP_107009501.1">
    <property type="nucleotide sequence ID" value="NZ_JBHRSF010000007.1"/>
</dbReference>
<reference evidence="5" key="3">
    <citation type="journal article" date="2019" name="Int. J. Syst. Evol. Microbiol.">
        <title>The Global Catalogue of Microorganisms (GCM) 10K type strain sequencing project: providing services to taxonomists for standard genome sequencing and annotation.</title>
        <authorList>
            <consortium name="The Broad Institute Genomics Platform"/>
            <consortium name="The Broad Institute Genome Sequencing Center for Infectious Disease"/>
            <person name="Wu L."/>
            <person name="Ma J."/>
        </authorList>
    </citation>
    <scope>NUCLEOTIDE SEQUENCE [LARGE SCALE GENOMIC DNA]</scope>
    <source>
        <strain evidence="5">KCTC 62575</strain>
    </source>
</reference>
<comment type="caution">
    <text evidence="3">The sequence shown here is derived from an EMBL/GenBank/DDBJ whole genome shotgun (WGS) entry which is preliminary data.</text>
</comment>
<protein>
    <submittedName>
        <fullName evidence="3">Uncharacterized protein</fullName>
    </submittedName>
</protein>
<organism evidence="3 4">
    <name type="scientific">Acinetobacter sichuanensis</name>
    <dbReference type="NCBI Taxonomy" id="2136183"/>
    <lineage>
        <taxon>Bacteria</taxon>
        <taxon>Pseudomonadati</taxon>
        <taxon>Pseudomonadota</taxon>
        <taxon>Gammaproteobacteria</taxon>
        <taxon>Moraxellales</taxon>
        <taxon>Moraxellaceae</taxon>
        <taxon>Acinetobacter</taxon>
    </lineage>
</organism>
<proteinExistence type="predicted"/>
<evidence type="ECO:0000256" key="1">
    <source>
        <dbReference type="SAM" id="Phobius"/>
    </source>
</evidence>
<keyword evidence="1" id="KW-0472">Membrane</keyword>
<feature type="transmembrane region" description="Helical" evidence="1">
    <location>
        <begin position="34"/>
        <end position="52"/>
    </location>
</feature>
<keyword evidence="1" id="KW-0812">Transmembrane</keyword>
<reference evidence="2" key="4">
    <citation type="submission" date="2024-09" db="EMBL/GenBank/DDBJ databases">
        <authorList>
            <person name="Sun Q."/>
            <person name="Mori K."/>
        </authorList>
    </citation>
    <scope>NUCLEOTIDE SEQUENCE</scope>
    <source>
        <strain evidence="2">KCTC 62575</strain>
    </source>
</reference>
<reference evidence="2" key="1">
    <citation type="journal article" date="2014" name="Int. J. Syst. Evol. Microbiol.">
        <title>Complete genome of a new Firmicutes species belonging to the dominant human colonic microbiota ('Ruminococcus bicirculans') reveals two chromosomes and a selective capacity to utilize plant glucans.</title>
        <authorList>
            <consortium name="NISC Comparative Sequencing Program"/>
            <person name="Wegmann U."/>
            <person name="Louis P."/>
            <person name="Goesmann A."/>
            <person name="Henrissat B."/>
            <person name="Duncan S.H."/>
            <person name="Flint H.J."/>
        </authorList>
    </citation>
    <scope>NUCLEOTIDE SEQUENCE</scope>
    <source>
        <strain evidence="2">KCTC 62575</strain>
    </source>
</reference>
<dbReference type="EMBL" id="PYIX02000035">
    <property type="protein sequence ID" value="RFC82395.1"/>
    <property type="molecule type" value="Genomic_DNA"/>
</dbReference>
<evidence type="ECO:0000313" key="5">
    <source>
        <dbReference type="Proteomes" id="UP001595455"/>
    </source>
</evidence>
<dbReference type="Proteomes" id="UP001595455">
    <property type="component" value="Unassembled WGS sequence"/>
</dbReference>
<dbReference type="AlphaFoldDB" id="A0A371YLQ5"/>
<evidence type="ECO:0000313" key="4">
    <source>
        <dbReference type="Proteomes" id="UP000240957"/>
    </source>
</evidence>
<evidence type="ECO:0000313" key="2">
    <source>
        <dbReference type="EMBL" id="MFC2994420.1"/>
    </source>
</evidence>
<reference evidence="3 4" key="2">
    <citation type="submission" date="2018-08" db="EMBL/GenBank/DDBJ databases">
        <title>The draft genome of Acinetobacter sichuanensis strain WCHAc060041.</title>
        <authorList>
            <person name="Qin J."/>
            <person name="Feng Y."/>
            <person name="Zong Z."/>
        </authorList>
    </citation>
    <scope>NUCLEOTIDE SEQUENCE [LARGE SCALE GENOMIC DNA]</scope>
    <source>
        <strain evidence="3 4">WCHAc060041</strain>
    </source>
</reference>
<keyword evidence="1" id="KW-1133">Transmembrane helix</keyword>
<dbReference type="Proteomes" id="UP000240957">
    <property type="component" value="Unassembled WGS sequence"/>
</dbReference>
<dbReference type="OrthoDB" id="6711781at2"/>
<accession>A0A371YLQ5</accession>
<dbReference type="EMBL" id="JBHRSF010000007">
    <property type="protein sequence ID" value="MFC2994420.1"/>
    <property type="molecule type" value="Genomic_DNA"/>
</dbReference>
<sequence>MADRKLSPDDMMKVGIYELLGSVGFYLFDNYQWATTFLFTGIVVFLIGYWQLNRDDEISGFQSFVIVSTICLSIYASGEVANYMNKQSSIQKLCGSVENIKIVKGRGVSTFDLVAKDRQQTFAYNEHKAIVSSYPNLCIDYSFDQRWSEYTHIVEIYPQPHQ</sequence>
<evidence type="ECO:0000313" key="3">
    <source>
        <dbReference type="EMBL" id="RFC82395.1"/>
    </source>
</evidence>
<gene>
    <name evidence="2" type="ORF">ACFODO_03875</name>
    <name evidence="3" type="ORF">C9E89_016870</name>
</gene>